<organism evidence="1 2">
    <name type="scientific">Pseudomonas azerbaijanoccidentalis</name>
    <dbReference type="NCBI Taxonomy" id="2842347"/>
    <lineage>
        <taxon>Bacteria</taxon>
        <taxon>Pseudomonadati</taxon>
        <taxon>Pseudomonadota</taxon>
        <taxon>Gammaproteobacteria</taxon>
        <taxon>Pseudomonadales</taxon>
        <taxon>Pseudomonadaceae</taxon>
        <taxon>Pseudomonas</taxon>
    </lineage>
</organism>
<proteinExistence type="predicted"/>
<sequence length="238" mass="26725">MNARLIQEDDRWPAFVRRYANDLPAFAREVCGMEVDSQLARAFESAQLPDCRVSMASDLNAMERGVISPLAPIAFWRLLCRPDAQTLVAVPFGDMLRCCEQYSKLVRNIVGEHAWLVDHLRITIRSIRLRQQEQWCGVLFFAASAHSPENMAGFCGRDVMWLMEDAGAMPAVSFEVARGGLAHCNNGGMVLHAGRFRRKGFFRDTQTTLSCWASGSSWKAFVLNSTEHSKPSLKVRLA</sequence>
<evidence type="ECO:0000313" key="1">
    <source>
        <dbReference type="EMBL" id="MBV4524368.1"/>
    </source>
</evidence>
<reference evidence="1" key="1">
    <citation type="submission" date="2021-06" db="EMBL/GenBank/DDBJ databases">
        <title>Updating the genus Pseudomonas: Description of 43 new species and partition of the Pseudomonas putida group.</title>
        <authorList>
            <person name="Girard L."/>
            <person name="Lood C."/>
            <person name="Vandamme P."/>
            <person name="Rokni-Zadeh H."/>
            <person name="Van Noort V."/>
            <person name="Hofte M."/>
            <person name="Lavigne R."/>
            <person name="De Mot R."/>
        </authorList>
    </citation>
    <scope>NUCLEOTIDE SEQUENCE</scope>
    <source>
        <strain evidence="1">SWRI74</strain>
    </source>
</reference>
<name>A0ABS6QZN7_9PSED</name>
<gene>
    <name evidence="1" type="ORF">KVG88_30300</name>
</gene>
<accession>A0ABS6QZN7</accession>
<dbReference type="RefSeq" id="WP_217873569.1">
    <property type="nucleotide sequence ID" value="NZ_JAHSTU010000014.1"/>
</dbReference>
<comment type="caution">
    <text evidence="1">The sequence shown here is derived from an EMBL/GenBank/DDBJ whole genome shotgun (WGS) entry which is preliminary data.</text>
</comment>
<protein>
    <submittedName>
        <fullName evidence="1">Uncharacterized protein</fullName>
    </submittedName>
</protein>
<evidence type="ECO:0000313" key="2">
    <source>
        <dbReference type="Proteomes" id="UP001049200"/>
    </source>
</evidence>
<keyword evidence="2" id="KW-1185">Reference proteome</keyword>
<dbReference type="Proteomes" id="UP001049200">
    <property type="component" value="Unassembled WGS sequence"/>
</dbReference>
<dbReference type="EMBL" id="JAHSTU010000014">
    <property type="protein sequence ID" value="MBV4524368.1"/>
    <property type="molecule type" value="Genomic_DNA"/>
</dbReference>